<dbReference type="GO" id="GO:0004674">
    <property type="term" value="F:protein serine/threonine kinase activity"/>
    <property type="evidence" value="ECO:0007669"/>
    <property type="project" value="UniProtKB-KW"/>
</dbReference>
<evidence type="ECO:0000256" key="12">
    <source>
        <dbReference type="SAM" id="MobiDB-lite"/>
    </source>
</evidence>
<comment type="catalytic activity">
    <reaction evidence="8">
        <text>L-threonyl-[protein] + ATP = O-phospho-L-threonyl-[protein] + ADP + H(+)</text>
        <dbReference type="Rhea" id="RHEA:46608"/>
        <dbReference type="Rhea" id="RHEA-COMP:11060"/>
        <dbReference type="Rhea" id="RHEA-COMP:11605"/>
        <dbReference type="ChEBI" id="CHEBI:15378"/>
        <dbReference type="ChEBI" id="CHEBI:30013"/>
        <dbReference type="ChEBI" id="CHEBI:30616"/>
        <dbReference type="ChEBI" id="CHEBI:61977"/>
        <dbReference type="ChEBI" id="CHEBI:456216"/>
        <dbReference type="EC" id="2.7.11.1"/>
    </reaction>
</comment>
<dbReference type="GO" id="GO:0005524">
    <property type="term" value="F:ATP binding"/>
    <property type="evidence" value="ECO:0007669"/>
    <property type="project" value="UniProtKB-UniRule"/>
</dbReference>
<evidence type="ECO:0000259" key="13">
    <source>
        <dbReference type="PROSITE" id="PS50011"/>
    </source>
</evidence>
<feature type="non-terminal residue" evidence="14">
    <location>
        <position position="1"/>
    </location>
</feature>
<evidence type="ECO:0000256" key="4">
    <source>
        <dbReference type="ARBA" id="ARBA00022679"/>
    </source>
</evidence>
<dbReference type="InterPro" id="IPR000719">
    <property type="entry name" value="Prot_kinase_dom"/>
</dbReference>
<feature type="binding site" evidence="10">
    <location>
        <position position="47"/>
    </location>
    <ligand>
        <name>ATP</name>
        <dbReference type="ChEBI" id="CHEBI:30616"/>
    </ligand>
</feature>
<feature type="compositionally biased region" description="Basic and acidic residues" evidence="12">
    <location>
        <begin position="301"/>
        <end position="313"/>
    </location>
</feature>
<evidence type="ECO:0000256" key="11">
    <source>
        <dbReference type="RuleBase" id="RU000304"/>
    </source>
</evidence>
<dbReference type="PROSITE" id="PS50011">
    <property type="entry name" value="PROTEIN_KINASE_DOM"/>
    <property type="match status" value="1"/>
</dbReference>
<dbReference type="InterPro" id="IPR017441">
    <property type="entry name" value="Protein_kinase_ATP_BS"/>
</dbReference>
<dbReference type="PROSITE" id="PS00107">
    <property type="entry name" value="PROTEIN_KINASE_ATP"/>
    <property type="match status" value="1"/>
</dbReference>
<comment type="catalytic activity">
    <reaction evidence="9">
        <text>L-seryl-[protein] + ATP = O-phospho-L-seryl-[protein] + ADP + H(+)</text>
        <dbReference type="Rhea" id="RHEA:17989"/>
        <dbReference type="Rhea" id="RHEA-COMP:9863"/>
        <dbReference type="Rhea" id="RHEA-COMP:11604"/>
        <dbReference type="ChEBI" id="CHEBI:15378"/>
        <dbReference type="ChEBI" id="CHEBI:29999"/>
        <dbReference type="ChEBI" id="CHEBI:30616"/>
        <dbReference type="ChEBI" id="CHEBI:83421"/>
        <dbReference type="ChEBI" id="CHEBI:456216"/>
        <dbReference type="EC" id="2.7.11.1"/>
    </reaction>
</comment>
<sequence>CEALTGVMTREKDPLEKYEVREQIGKGAFGAAFLVVCKETKKEFVMKRVRLARQTTWQRKASFQEMELVGTLKHPFIVPHIESWVDRGHTIHTIYEYCTAGDLGTLLQKAQRQSRRFSEQQLKKWLCQILLAVDYMHKKNVLHRDIKSSNLFMTEEGHVMVGDFGLATFRDGDNENDQSIVGTPHYMSPELLSKKNYSFKSDIWSVGCVMYELTAQRPAFTAFNLQGLITKIKTAKVLSINGNYSDSYLTLIKRMLRKKPSLRPSAEEALRSPFLYSTLLETVKLALEIQPDTLIPVLPEAEGKGEDQELDEHCNEEDEKDDACSGSSGQDPGFSVEEYAESLARQVDVNTLDMDRVPGPPRSETGPEDHESRQVCSNFKTLFLNSNLLSYVQYVSSKPIKPSLLMRKTQLYAKLALGLKKRIVVSCMPP</sequence>
<feature type="domain" description="Protein kinase" evidence="13">
    <location>
        <begin position="18"/>
        <end position="275"/>
    </location>
</feature>
<dbReference type="SUPFAM" id="SSF56112">
    <property type="entry name" value="Protein kinase-like (PK-like)"/>
    <property type="match status" value="1"/>
</dbReference>
<accession>A0A061RA24</accession>
<reference evidence="14" key="1">
    <citation type="submission" date="2014-05" db="EMBL/GenBank/DDBJ databases">
        <title>The transcriptome of the halophilic microalga Tetraselmis sp. GSL018 isolated from the Great Salt Lake, Utah.</title>
        <authorList>
            <person name="Jinkerson R.E."/>
            <person name="D'Adamo S."/>
            <person name="Posewitz M.C."/>
        </authorList>
    </citation>
    <scope>NUCLEOTIDE SEQUENCE</scope>
    <source>
        <strain evidence="14">GSL018</strain>
    </source>
</reference>
<evidence type="ECO:0000256" key="10">
    <source>
        <dbReference type="PROSITE-ProRule" id="PRU10141"/>
    </source>
</evidence>
<dbReference type="PANTHER" id="PTHR43671">
    <property type="entry name" value="SERINE/THREONINE-PROTEIN KINASE NEK"/>
    <property type="match status" value="1"/>
</dbReference>
<protein>
    <recommendedName>
        <fullName evidence="2">non-specific serine/threonine protein kinase</fullName>
        <ecNumber evidence="2">2.7.11.1</ecNumber>
    </recommendedName>
</protein>
<dbReference type="CDD" id="cd08215">
    <property type="entry name" value="STKc_Nek"/>
    <property type="match status" value="1"/>
</dbReference>
<keyword evidence="3 11" id="KW-0723">Serine/threonine-protein kinase</keyword>
<comment type="similarity">
    <text evidence="1">Belongs to the protein kinase superfamily. NEK Ser/Thr protein kinase family. NIMA subfamily.</text>
</comment>
<evidence type="ECO:0000313" key="14">
    <source>
        <dbReference type="EMBL" id="JAC68838.1"/>
    </source>
</evidence>
<dbReference type="PROSITE" id="PS00108">
    <property type="entry name" value="PROTEIN_KINASE_ST"/>
    <property type="match status" value="1"/>
</dbReference>
<evidence type="ECO:0000256" key="2">
    <source>
        <dbReference type="ARBA" id="ARBA00012513"/>
    </source>
</evidence>
<dbReference type="InterPro" id="IPR050660">
    <property type="entry name" value="NEK_Ser/Thr_kinase"/>
</dbReference>
<dbReference type="Pfam" id="PF00069">
    <property type="entry name" value="Pkinase"/>
    <property type="match status" value="1"/>
</dbReference>
<evidence type="ECO:0000256" key="8">
    <source>
        <dbReference type="ARBA" id="ARBA00047899"/>
    </source>
</evidence>
<dbReference type="Gene3D" id="1.10.510.10">
    <property type="entry name" value="Transferase(Phosphotransferase) domain 1"/>
    <property type="match status" value="1"/>
</dbReference>
<feature type="region of interest" description="Disordered" evidence="12">
    <location>
        <begin position="350"/>
        <end position="372"/>
    </location>
</feature>
<dbReference type="AlphaFoldDB" id="A0A061RA24"/>
<dbReference type="InterPro" id="IPR008271">
    <property type="entry name" value="Ser/Thr_kinase_AS"/>
</dbReference>
<dbReference type="SMART" id="SM00220">
    <property type="entry name" value="S_TKc"/>
    <property type="match status" value="1"/>
</dbReference>
<dbReference type="InterPro" id="IPR011009">
    <property type="entry name" value="Kinase-like_dom_sf"/>
</dbReference>
<dbReference type="EMBL" id="GBEZ01017505">
    <property type="protein sequence ID" value="JAC68838.1"/>
    <property type="molecule type" value="Transcribed_RNA"/>
</dbReference>
<organism evidence="14">
    <name type="scientific">Tetraselmis sp. GSL018</name>
    <dbReference type="NCBI Taxonomy" id="582737"/>
    <lineage>
        <taxon>Eukaryota</taxon>
        <taxon>Viridiplantae</taxon>
        <taxon>Chlorophyta</taxon>
        <taxon>core chlorophytes</taxon>
        <taxon>Chlorodendrophyceae</taxon>
        <taxon>Chlorodendrales</taxon>
        <taxon>Chlorodendraceae</taxon>
        <taxon>Tetraselmis</taxon>
    </lineage>
</organism>
<evidence type="ECO:0000256" key="5">
    <source>
        <dbReference type="ARBA" id="ARBA00022741"/>
    </source>
</evidence>
<dbReference type="Gene3D" id="3.30.200.20">
    <property type="entry name" value="Phosphorylase Kinase, domain 1"/>
    <property type="match status" value="1"/>
</dbReference>
<dbReference type="EC" id="2.7.11.1" evidence="2"/>
<name>A0A061RA24_9CHLO</name>
<dbReference type="PANTHER" id="PTHR43671:SF98">
    <property type="entry name" value="SERINE_THREONINE-PROTEIN KINASE NEK11"/>
    <property type="match status" value="1"/>
</dbReference>
<evidence type="ECO:0000256" key="3">
    <source>
        <dbReference type="ARBA" id="ARBA00022527"/>
    </source>
</evidence>
<evidence type="ECO:0000256" key="1">
    <source>
        <dbReference type="ARBA" id="ARBA00010886"/>
    </source>
</evidence>
<evidence type="ECO:0000256" key="7">
    <source>
        <dbReference type="ARBA" id="ARBA00022840"/>
    </source>
</evidence>
<keyword evidence="5 10" id="KW-0547">Nucleotide-binding</keyword>
<proteinExistence type="inferred from homology"/>
<keyword evidence="6 14" id="KW-0418">Kinase</keyword>
<gene>
    <name evidence="14" type="primary">NEK</name>
    <name evidence="14" type="ORF">TSPGSL018_7808</name>
</gene>
<keyword evidence="4" id="KW-0808">Transferase</keyword>
<feature type="region of interest" description="Disordered" evidence="12">
    <location>
        <begin position="300"/>
        <end position="332"/>
    </location>
</feature>
<evidence type="ECO:0000256" key="9">
    <source>
        <dbReference type="ARBA" id="ARBA00048679"/>
    </source>
</evidence>
<keyword evidence="7 10" id="KW-0067">ATP-binding</keyword>
<evidence type="ECO:0000256" key="6">
    <source>
        <dbReference type="ARBA" id="ARBA00022777"/>
    </source>
</evidence>